<dbReference type="GO" id="GO:0004674">
    <property type="term" value="F:protein serine/threonine kinase activity"/>
    <property type="evidence" value="ECO:0007669"/>
    <property type="project" value="UniProtKB-KW"/>
</dbReference>
<dbReference type="CDD" id="cd00096">
    <property type="entry name" value="Ig"/>
    <property type="match status" value="3"/>
</dbReference>
<evidence type="ECO:0000256" key="7">
    <source>
        <dbReference type="ARBA" id="ARBA00022527"/>
    </source>
</evidence>
<dbReference type="PANTHER" id="PTHR35971">
    <property type="entry name" value="SI:DKEY-31G6.6"/>
    <property type="match status" value="1"/>
</dbReference>
<dbReference type="InterPro" id="IPR036179">
    <property type="entry name" value="Ig-like_dom_sf"/>
</dbReference>
<dbReference type="InterPro" id="IPR013098">
    <property type="entry name" value="Ig_I-set"/>
</dbReference>
<dbReference type="InterPro" id="IPR003598">
    <property type="entry name" value="Ig_sub2"/>
</dbReference>
<dbReference type="FunFam" id="2.60.40.10:FF:000841">
    <property type="entry name" value="obscurin isoform X4"/>
    <property type="match status" value="1"/>
</dbReference>
<proteinExistence type="evidence at protein level"/>
<dbReference type="GO" id="GO:0005524">
    <property type="term" value="F:ATP binding"/>
    <property type="evidence" value="ECO:0007669"/>
    <property type="project" value="UniProtKB-KW"/>
</dbReference>
<dbReference type="GO" id="GO:0005516">
    <property type="term" value="F:calmodulin binding"/>
    <property type="evidence" value="ECO:0007669"/>
    <property type="project" value="UniProtKB-KW"/>
</dbReference>
<evidence type="ECO:0000256" key="6">
    <source>
        <dbReference type="ARBA" id="ARBA00022490"/>
    </source>
</evidence>
<keyword evidence="24" id="KW-1185">Reference proteome</keyword>
<dbReference type="ExpressionAtlas" id="A0A0A0MRI8">
    <property type="expression patterns" value="baseline and differential"/>
</dbReference>
<dbReference type="FunFam" id="2.60.40.10:FF:000837">
    <property type="entry name" value="Obscurin, cytoskeletal calmodulin and titin-interacting RhoGEF"/>
    <property type="match status" value="1"/>
</dbReference>
<reference evidence="23" key="4">
    <citation type="submission" date="2025-08" db="UniProtKB">
        <authorList>
            <consortium name="Ensembl"/>
        </authorList>
    </citation>
    <scope>IDENTIFICATION</scope>
</reference>
<gene>
    <name evidence="23" type="primary">OBSCN</name>
</gene>
<reference evidence="23 24" key="1">
    <citation type="journal article" date="2001" name="Nature">
        <title>Initial sequencing and analysis of the human genome.</title>
        <authorList>
            <consortium name="International Human Genome Sequencing Consortium"/>
            <person name="Lander E.S."/>
            <person name="Linton L.M."/>
            <person name="Birren B."/>
            <person name="Nusbaum C."/>
            <person name="Zody M.C."/>
            <person name="Baldwin J."/>
            <person name="Devon K."/>
            <person name="Dewar K."/>
            <person name="Doyle M."/>
            <person name="FitzHugh W."/>
            <person name="Funke R."/>
            <person name="Gage D."/>
            <person name="Harris K."/>
            <person name="Heaford A."/>
            <person name="Howland J."/>
            <person name="Kann L."/>
            <person name="Lehoczky J."/>
            <person name="LeVine R."/>
            <person name="McEwan P."/>
            <person name="McKernan K."/>
            <person name="Meldrim J."/>
            <person name="Mesirov J.P."/>
            <person name="Miranda C."/>
            <person name="Morris W."/>
            <person name="Naylor J."/>
            <person name="Raymond C."/>
            <person name="Rosetti M."/>
            <person name="Santos R."/>
            <person name="Sheridan A."/>
            <person name="Sougnez C."/>
            <person name="Stange-Thomann N."/>
            <person name="Stojanovic N."/>
            <person name="Subramanian A."/>
            <person name="Wyman D."/>
            <person name="Rogers J."/>
            <person name="Sulston J."/>
            <person name="Ainscough R."/>
            <person name="Beck S."/>
            <person name="Bentley D."/>
            <person name="Burton J."/>
            <person name="Clee C."/>
            <person name="Carter N."/>
            <person name="Coulson A."/>
            <person name="Deadman R."/>
            <person name="Deloukas P."/>
            <person name="Dunham A."/>
            <person name="Dunham I."/>
            <person name="Durbin R."/>
            <person name="French L."/>
            <person name="Grafham D."/>
            <person name="Gregory S."/>
            <person name="Hubbard T."/>
            <person name="Humphray S."/>
            <person name="Hunt A."/>
            <person name="Jones M."/>
            <person name="Lloyd C."/>
            <person name="McMurray A."/>
            <person name="Matthews L."/>
            <person name="Mercer S."/>
            <person name="Milne S."/>
            <person name="Mullikin J.C."/>
            <person name="Mungall A."/>
            <person name="Plumb R."/>
            <person name="Ross M."/>
            <person name="Shownkeen R."/>
            <person name="Sims S."/>
            <person name="Waterston R.H."/>
            <person name="Wilson R.K."/>
            <person name="Hillier L.W."/>
            <person name="McPherson J.D."/>
            <person name="Marra M.A."/>
            <person name="Mardis E.R."/>
            <person name="Fulton L.A."/>
            <person name="Chinwalla A.T."/>
            <person name="Pepin K.H."/>
            <person name="Gish W.R."/>
            <person name="Chissoe S.L."/>
            <person name="Wendl M.C."/>
            <person name="Delehaunty K.D."/>
            <person name="Miner T.L."/>
            <person name="Delehaunty A."/>
            <person name="Kramer J.B."/>
            <person name="Cook L.L."/>
            <person name="Fulton R.S."/>
            <person name="Johnson D.L."/>
            <person name="Minx P.J."/>
            <person name="Clifton S.W."/>
            <person name="Hawkins T."/>
            <person name="Branscomb E."/>
            <person name="Predki P."/>
            <person name="Richardson P."/>
            <person name="Wenning S."/>
            <person name="Slezak T."/>
            <person name="Doggett N."/>
            <person name="Cheng J.F."/>
            <person name="Olsen A."/>
            <person name="Lucas S."/>
            <person name="Elkin C."/>
            <person name="Uberbacher E."/>
            <person name="Frazier M."/>
            <person name="Gibbs R.A."/>
            <person name="Muzny D.M."/>
            <person name="Scherer S.E."/>
            <person name="Bouck J.B."/>
            <person name="Sodergren E.J."/>
            <person name="Worley K.C."/>
            <person name="Rives C.M."/>
            <person name="Gorrell J.H."/>
            <person name="Metzker M.L."/>
            <person name="Naylor S.L."/>
            <person name="Kucherlapati R.S."/>
            <person name="Nelson D.L."/>
            <person name="Weinstock G.M."/>
            <person name="Sakaki Y."/>
            <person name="Fujiyama A."/>
            <person name="Hattori M."/>
            <person name="Yada T."/>
            <person name="Toyoda A."/>
            <person name="Itoh T."/>
            <person name="Kawagoe C."/>
            <person name="Watanabe H."/>
            <person name="Totoki Y."/>
            <person name="Taylor T."/>
            <person name="Weissenbach J."/>
            <person name="Heilig R."/>
            <person name="Saurin W."/>
            <person name="Artiguenave F."/>
            <person name="Brottier P."/>
            <person name="Bruls T."/>
            <person name="Pelletier E."/>
            <person name="Robert C."/>
            <person name="Wincker P."/>
            <person name="Smith D.R."/>
            <person name="Doucette-Stamm L."/>
            <person name="Rubenfield M."/>
            <person name="Weinstock K."/>
            <person name="Lee H.M."/>
            <person name="Dubois J."/>
            <person name="Rosenthal A."/>
            <person name="Platzer M."/>
            <person name="Nyakatura G."/>
            <person name="Taudien S."/>
            <person name="Rump A."/>
            <person name="Yang H."/>
            <person name="Yu J."/>
            <person name="Wang J."/>
            <person name="Huang G."/>
            <person name="Gu J."/>
            <person name="Hood L."/>
            <person name="Rowen L."/>
            <person name="Madan A."/>
            <person name="Qin S."/>
            <person name="Davis R.W."/>
            <person name="Federspiel N.A."/>
            <person name="Abola A.P."/>
            <person name="Proctor M.J."/>
            <person name="Myers R.M."/>
            <person name="Schmutz J."/>
            <person name="Dickson M."/>
            <person name="Grimwood J."/>
            <person name="Cox D.R."/>
            <person name="Olson M.V."/>
            <person name="Kaul R."/>
            <person name="Raymond C."/>
            <person name="Shimizu N."/>
            <person name="Kawasaki K."/>
            <person name="Minoshima S."/>
            <person name="Evans G.A."/>
            <person name="Athanasiou M."/>
            <person name="Schultz R."/>
            <person name="Roe B.A."/>
            <person name="Chen F."/>
            <person name="Pan H."/>
            <person name="Ramser J."/>
            <person name="Lehrach H."/>
            <person name="Reinhardt R."/>
            <person name="McCombie W.R."/>
            <person name="de la Bastide M."/>
            <person name="Dedhia N."/>
            <person name="Blocker H."/>
            <person name="Hornischer K."/>
            <person name="Nordsiek G."/>
            <person name="Agarwala R."/>
            <person name="Aravind L."/>
            <person name="Bailey J.A."/>
            <person name="Bateman A."/>
            <person name="Batzoglou S."/>
            <person name="Birney E."/>
            <person name="Bork P."/>
            <person name="Brown D.G."/>
            <person name="Burge C.B."/>
            <person name="Cerutti L."/>
            <person name="Chen H.C."/>
            <person name="Church D."/>
            <person name="Clamp M."/>
            <person name="Copley R.R."/>
            <person name="Doerks T."/>
            <person name="Eddy S.R."/>
            <person name="Eichler E.E."/>
            <person name="Furey T.S."/>
            <person name="Galagan J."/>
            <person name="Gilbert J.G."/>
            <person name="Harmon C."/>
            <person name="Hayashizaki Y."/>
            <person name="Haussler D."/>
            <person name="Hermjakob H."/>
            <person name="Hokamp K."/>
            <person name="Jang W."/>
            <person name="Johnson L.S."/>
            <person name="Jones T.A."/>
            <person name="Kasif S."/>
            <person name="Kaspryzk A."/>
            <person name="Kennedy S."/>
            <person name="Kent W.J."/>
            <person name="Kitts P."/>
            <person name="Koonin E.V."/>
            <person name="Korf I."/>
            <person name="Kulp D."/>
            <person name="Lancet D."/>
            <person name="Lowe T.M."/>
            <person name="McLysaght A."/>
            <person name="Mikkelsen T."/>
            <person name="Moran J.V."/>
            <person name="Mulder N."/>
            <person name="Pollara V.J."/>
            <person name="Ponting C.P."/>
            <person name="Schuler G."/>
            <person name="Schultz J."/>
            <person name="Slater G."/>
            <person name="Smit A.F."/>
            <person name="Stupka E."/>
            <person name="Szustakowski J."/>
            <person name="Thierry-Mieg D."/>
            <person name="Thierry-Mieg J."/>
            <person name="Wagner L."/>
            <person name="Wallis J."/>
            <person name="Wheeler R."/>
            <person name="Williams A."/>
            <person name="Wolf Y.I."/>
            <person name="Wolfe K.H."/>
            <person name="Yang S.P."/>
            <person name="Yeh R.F."/>
            <person name="Collins F."/>
            <person name="Guyer M.S."/>
            <person name="Peterson J."/>
            <person name="Felsenfeld A."/>
            <person name="Wetterstrand K.A."/>
            <person name="Patrinos A."/>
            <person name="Morgan M.J."/>
            <person name="de Jong P."/>
            <person name="Catanese J.J."/>
            <person name="Osoegawa K."/>
            <person name="Shizuya H."/>
            <person name="Choi S."/>
            <person name="Chen Y.J."/>
        </authorList>
    </citation>
    <scope>NUCLEOTIDE SEQUENCE [LARGE SCALE GENOMIC DNA]</scope>
</reference>
<dbReference type="Bgee" id="ENSG00000154358">
    <property type="expression patterns" value="Expressed in hindlimb stylopod muscle and 120 other cell types or tissues"/>
</dbReference>
<comment type="cofactor">
    <cofactor evidence="1">
        <name>Mg(2+)</name>
        <dbReference type="ChEBI" id="CHEBI:18420"/>
    </cofactor>
</comment>
<dbReference type="PROSITE" id="PS00290">
    <property type="entry name" value="IG_MHC"/>
    <property type="match status" value="1"/>
</dbReference>
<dbReference type="GO" id="GO:0005737">
    <property type="term" value="C:cytoplasm"/>
    <property type="evidence" value="ECO:0007669"/>
    <property type="project" value="UniProtKB-SubCell"/>
</dbReference>
<evidence type="ECO:0000256" key="10">
    <source>
        <dbReference type="ARBA" id="ARBA00022723"/>
    </source>
</evidence>
<dbReference type="ChiTaRS" id="OBSCN">
    <property type="organism name" value="human"/>
</dbReference>
<keyword evidence="8" id="KW-0597">Phosphoprotein</keyword>
<keyword evidence="25 26" id="KW-1267">Proteomics identification</keyword>
<evidence type="ECO:0007829" key="26">
    <source>
        <dbReference type="ProteomicsDB" id="A0A0A0MRI8"/>
    </source>
</evidence>
<keyword evidence="12" id="KW-0547">Nucleotide-binding</keyword>
<evidence type="ECO:0000256" key="5">
    <source>
        <dbReference type="ARBA" id="ARBA00012513"/>
    </source>
</evidence>
<keyword evidence="16" id="KW-0112">Calmodulin-binding</keyword>
<dbReference type="PANTHER" id="PTHR35971:SF4">
    <property type="entry name" value="OBSCURIN"/>
    <property type="match status" value="1"/>
</dbReference>
<evidence type="ECO:0000256" key="2">
    <source>
        <dbReference type="ARBA" id="ARBA00004123"/>
    </source>
</evidence>
<feature type="domain" description="Ig-like" evidence="22">
    <location>
        <begin position="768"/>
        <end position="847"/>
    </location>
</feature>
<name>A0A0A0MRI8_HUMAN</name>
<dbReference type="EMBL" id="AL353593">
    <property type="status" value="NOT_ANNOTATED_CDS"/>
    <property type="molecule type" value="Genomic_DNA"/>
</dbReference>
<keyword evidence="9" id="KW-0808">Transferase</keyword>
<comment type="subcellular location">
    <subcellularLocation>
        <location evidence="3">Cytoplasm</location>
    </subcellularLocation>
    <subcellularLocation>
        <location evidence="2">Nucleus</location>
    </subcellularLocation>
</comment>
<dbReference type="FunFam" id="2.60.40.10:FF:000050">
    <property type="entry name" value="Titin isoform B"/>
    <property type="match status" value="2"/>
</dbReference>
<dbReference type="EC" id="2.7.11.1" evidence="5"/>
<reference evidence="23 24" key="3">
    <citation type="journal article" date="2006" name="Nature">
        <title>The DNA sequence and biological annotation of human chromosome 1.</title>
        <authorList>
            <person name="Gregory S.G."/>
            <person name="Barlow K.F."/>
            <person name="McLay K.E."/>
            <person name="Kaul R."/>
            <person name="Swarbreck D."/>
            <person name="Dunham A."/>
            <person name="Scott C.E."/>
            <person name="Howe K.L."/>
            <person name="Woodfine K."/>
            <person name="Spencer C.C."/>
            <person name="Jones M.C."/>
            <person name="Gillson C."/>
            <person name="Searle S."/>
            <person name="Zhou Y."/>
            <person name="Kokocinski F."/>
            <person name="McDonald L."/>
            <person name="Evans R."/>
            <person name="Phillips K."/>
            <person name="Atkinson A."/>
            <person name="Cooper R."/>
            <person name="Jones C."/>
            <person name="Hall R.E."/>
            <person name="Andrews T.D."/>
            <person name="Lloyd C."/>
            <person name="Ainscough R."/>
            <person name="Almeida J.P."/>
            <person name="Ambrose K.D."/>
            <person name="Anderson F."/>
            <person name="Andrew R.W."/>
            <person name="Ashwell R.I."/>
            <person name="Aubin K."/>
            <person name="Babbage A.K."/>
            <person name="Bagguley C.L."/>
            <person name="Bailey J."/>
            <person name="Beasley H."/>
            <person name="Bethel G."/>
            <person name="Bird C.P."/>
            <person name="Bray-Allen S."/>
            <person name="Brown J.Y."/>
            <person name="Brown A.J."/>
            <person name="Buckley D."/>
            <person name="Burton J."/>
            <person name="Bye J."/>
            <person name="Carder C."/>
            <person name="Chapman J.C."/>
            <person name="Clark S.Y."/>
            <person name="Clarke G."/>
            <person name="Clee C."/>
            <person name="Cobley V."/>
            <person name="Collier R.E."/>
            <person name="Corby N."/>
            <person name="Coville G.J."/>
            <person name="Davies J."/>
            <person name="Deadman R."/>
            <person name="Dunn M."/>
            <person name="Earthrowl M."/>
            <person name="Ellington A.G."/>
            <person name="Errington H."/>
            <person name="Frankish A."/>
            <person name="Frankland J."/>
            <person name="French L."/>
            <person name="Garner P."/>
            <person name="Garnett J."/>
            <person name="Gay L."/>
            <person name="Ghori M.R."/>
            <person name="Gibson R."/>
            <person name="Gilby L.M."/>
            <person name="Gillett W."/>
            <person name="Glithero R.J."/>
            <person name="Grafham D.V."/>
            <person name="Griffiths C."/>
            <person name="Griffiths-Jones S."/>
            <person name="Grocock R."/>
            <person name="Hammond S."/>
            <person name="Harrison E.S."/>
            <person name="Hart E."/>
            <person name="Haugen E."/>
            <person name="Heath P.D."/>
            <person name="Holmes S."/>
            <person name="Holt K."/>
            <person name="Howden P.J."/>
            <person name="Hunt A.R."/>
            <person name="Hunt S.E."/>
            <person name="Hunter G."/>
            <person name="Isherwood J."/>
            <person name="James R."/>
            <person name="Johnson C."/>
            <person name="Johnson D."/>
            <person name="Joy A."/>
            <person name="Kay M."/>
            <person name="Kershaw J.K."/>
            <person name="Kibukawa M."/>
            <person name="Kimberley A.M."/>
            <person name="King A."/>
            <person name="Knights A.J."/>
            <person name="Lad H."/>
            <person name="Laird G."/>
            <person name="Lawlor S."/>
            <person name="Leongamornlert D.A."/>
            <person name="Lloyd D.M."/>
            <person name="Loveland J."/>
            <person name="Lovell J."/>
            <person name="Lush M.J."/>
            <person name="Lyne R."/>
            <person name="Martin S."/>
            <person name="Mashreghi-Mohammadi M."/>
            <person name="Matthews L."/>
            <person name="Matthews N.S."/>
            <person name="McLaren S."/>
            <person name="Milne S."/>
            <person name="Mistry S."/>
            <person name="Moore M.J."/>
            <person name="Nickerson T."/>
            <person name="O'Dell C.N."/>
            <person name="Oliver K."/>
            <person name="Palmeiri A."/>
            <person name="Palmer S.A."/>
            <person name="Parker A."/>
            <person name="Patel D."/>
            <person name="Pearce A.V."/>
            <person name="Peck A.I."/>
            <person name="Pelan S."/>
            <person name="Phelps K."/>
            <person name="Phillimore B.J."/>
            <person name="Plumb R."/>
            <person name="Rajan J."/>
            <person name="Raymond C."/>
            <person name="Rouse G."/>
            <person name="Saenphimmachak C."/>
            <person name="Sehra H.K."/>
            <person name="Sheridan E."/>
            <person name="Shownkeen R."/>
            <person name="Sims S."/>
            <person name="Skuce C.D."/>
            <person name="Smith M."/>
            <person name="Steward C."/>
            <person name="Subramanian S."/>
            <person name="Sycamore N."/>
            <person name="Tracey A."/>
            <person name="Tromans A."/>
            <person name="Van Helmond Z."/>
            <person name="Wall M."/>
            <person name="Wallis J.M."/>
            <person name="White S."/>
            <person name="Whitehead S.L."/>
            <person name="Wilkinson J.E."/>
            <person name="Willey D.L."/>
            <person name="Williams H."/>
            <person name="Wilming L."/>
            <person name="Wray P.W."/>
            <person name="Wu Z."/>
            <person name="Coulson A."/>
            <person name="Vaudin M."/>
            <person name="Sulston J.E."/>
            <person name="Durbin R."/>
            <person name="Hubbard T."/>
            <person name="Wooster R."/>
            <person name="Dunham I."/>
            <person name="Carter N.P."/>
            <person name="McVean G."/>
            <person name="Ross M.T."/>
            <person name="Harrow J."/>
            <person name="Olson M.V."/>
            <person name="Beck S."/>
            <person name="Rogers J."/>
            <person name="Bentley D.R."/>
            <person name="Banerjee R."/>
            <person name="Bryant S.P."/>
            <person name="Burford D.C."/>
            <person name="Burrill W.D."/>
            <person name="Clegg S.M."/>
            <person name="Dhami P."/>
            <person name="Dovey O."/>
            <person name="Faulkner L.M."/>
            <person name="Gribble S.M."/>
            <person name="Langford C.F."/>
            <person name="Pandian R.D."/>
            <person name="Porter K.M."/>
            <person name="Prigmore E."/>
        </authorList>
    </citation>
    <scope>NUCLEOTIDE SEQUENCE [LARGE SCALE GENOMIC DNA]</scope>
</reference>
<dbReference type="HOGENOM" id="CLU_013555_0_0_1"/>
<dbReference type="OrthoDB" id="10072266at2759"/>
<evidence type="ECO:0000256" key="11">
    <source>
        <dbReference type="ARBA" id="ARBA00022737"/>
    </source>
</evidence>
<keyword evidence="11" id="KW-0677">Repeat</keyword>
<evidence type="ECO:0000256" key="8">
    <source>
        <dbReference type="ARBA" id="ARBA00022553"/>
    </source>
</evidence>
<dbReference type="Gene3D" id="2.60.40.10">
    <property type="entry name" value="Immunoglobulins"/>
    <property type="match status" value="10"/>
</dbReference>
<dbReference type="FunFam" id="2.60.40.10:FF:000148">
    <property type="entry name" value="titin isoform X1"/>
    <property type="match status" value="2"/>
</dbReference>
<keyword evidence="19" id="KW-0393">Immunoglobulin domain</keyword>
<dbReference type="Pfam" id="PF07679">
    <property type="entry name" value="I-set"/>
    <property type="match status" value="8"/>
</dbReference>
<dbReference type="MassIVE" id="A0A0A0MRI8"/>
<evidence type="ECO:0000256" key="4">
    <source>
        <dbReference type="ARBA" id="ARBA00006692"/>
    </source>
</evidence>
<evidence type="ECO:0000313" key="24">
    <source>
        <dbReference type="Proteomes" id="UP000005640"/>
    </source>
</evidence>
<feature type="domain" description="Ig-like" evidence="22">
    <location>
        <begin position="137"/>
        <end position="228"/>
    </location>
</feature>
<evidence type="ECO:0000256" key="13">
    <source>
        <dbReference type="ARBA" id="ARBA00022777"/>
    </source>
</evidence>
<dbReference type="FunFam" id="2.60.40.10:FF:000903">
    <property type="entry name" value="obscurin isoform X6"/>
    <property type="match status" value="1"/>
</dbReference>
<dbReference type="SMART" id="SM00408">
    <property type="entry name" value="IGc2"/>
    <property type="match status" value="5"/>
</dbReference>
<comment type="similarity">
    <text evidence="4">Belongs to the protein kinase superfamily. CAMK Ser/Thr protein kinase family.</text>
</comment>
<comment type="catalytic activity">
    <reaction evidence="21">
        <text>L-seryl-[protein] + ATP = O-phospho-L-seryl-[protein] + ADP + H(+)</text>
        <dbReference type="Rhea" id="RHEA:17989"/>
        <dbReference type="Rhea" id="RHEA-COMP:9863"/>
        <dbReference type="Rhea" id="RHEA-COMP:11604"/>
        <dbReference type="ChEBI" id="CHEBI:15378"/>
        <dbReference type="ChEBI" id="CHEBI:29999"/>
        <dbReference type="ChEBI" id="CHEBI:30616"/>
        <dbReference type="ChEBI" id="CHEBI:83421"/>
        <dbReference type="ChEBI" id="CHEBI:456216"/>
        <dbReference type="EC" id="2.7.11.1"/>
    </reaction>
</comment>
<dbReference type="InterPro" id="IPR003599">
    <property type="entry name" value="Ig_sub"/>
</dbReference>
<dbReference type="SMR" id="A0A0A0MRI8"/>
<evidence type="ECO:0007829" key="25">
    <source>
        <dbReference type="PeptideAtlas" id="A0A0A0MRI8"/>
    </source>
</evidence>
<keyword evidence="13" id="KW-0418">Kinase</keyword>
<evidence type="ECO:0000256" key="12">
    <source>
        <dbReference type="ARBA" id="ARBA00022741"/>
    </source>
</evidence>
<evidence type="ECO:0000256" key="3">
    <source>
        <dbReference type="ARBA" id="ARBA00004496"/>
    </source>
</evidence>
<dbReference type="FunFam" id="2.60.40.10:FF:000707">
    <property type="entry name" value="Obscurin, cytoskeletal calmodulin and titin-interacting RhoGEF"/>
    <property type="match status" value="1"/>
</dbReference>
<evidence type="ECO:0000259" key="22">
    <source>
        <dbReference type="PROSITE" id="PS50835"/>
    </source>
</evidence>
<accession>A0A0A0MRI8</accession>
<evidence type="ECO:0000256" key="17">
    <source>
        <dbReference type="ARBA" id="ARBA00023157"/>
    </source>
</evidence>
<sequence>AGKTMAIAAQGACRSLTIYRCEFADQGVYVCDAHDAQSSASVKVQGRNIQIVRPLEDVEVMEKDGATFSCEVSHDEVPGQWFWEGSKLRPTDNVRIRQEGRTYTLIYRRVLAEDAGEIQFVAENAESRAQLRVKELPVTLVRPLRDKIAMEKHRGVLECQVSRASAQVRWFKGSQELQPGPKYELVSDGLYRKLIISDVHAEDEDTYTCDAGDVKTSAQFFVEEQSITIVRGLQDVTVMEPAPAWFECETSIPSVRPPKWLLGKTVLQAGGNVGLEQEGTVHRLMLRRTCSTMTGPVHFTVGKSRSSARLVVSDIPVVLTRPLEPKTGRELQSVVLSCDFRPAPKAVQWYKDDTPLSPSEKFKMSLEGQMAELRILRLMPADAGVYRCQAGSAHSSTEVTVEAREVTVTGPLQDAEATEEGWASFSCELSHEDEEVEWSLNGMPLYNDSFHEISHKGRRHTLVLKSIQRADAGIVRASSLKVSTSARLEVRVKPVVFLKALDDLSAEERGTLALQCEVSDPEAHVVWRKDGVQLGPSDKYDFLHTAGTRGLVVHDVSPEDAGLYTCHVGSEETRARVRVHDLHVGITKRLKTMEVLEGESCSFECVLSHESASDPAMWTVGGKTVGSSSRFQATRQGRKYILVVREAAPSDAGEVVFSVRGLTSKASLIVRERPAAIIKPLEDQWVAPGEDVELRCELSRAGTPVHWLKDRKAIRKSQKYDVVCEGTMAMLVIRGASLKDAGEYTCEVEASKSTASLHVEEKANCFTEELTNLQVEEKGTAVFTCKTEHPAATVTWRKGLLELRASGKHQPSQEGLTLRLTISALEKADSDTYTCDIGQAQSRAQLLVQGEAAKCARA</sequence>
<evidence type="ECO:0000256" key="1">
    <source>
        <dbReference type="ARBA" id="ARBA00001946"/>
    </source>
</evidence>
<dbReference type="FunFam" id="2.60.40.10:FF:000599">
    <property type="entry name" value="obscurin isoform X3"/>
    <property type="match status" value="1"/>
</dbReference>
<keyword evidence="14" id="KW-0067">ATP-binding</keyword>
<dbReference type="Antibodypedia" id="11615">
    <property type="antibodies" value="35 antibodies from 16 providers"/>
</dbReference>
<evidence type="ECO:0000256" key="19">
    <source>
        <dbReference type="ARBA" id="ARBA00023319"/>
    </source>
</evidence>
<dbReference type="GeneTree" id="ENSGT00940000154756"/>
<evidence type="ECO:0000256" key="14">
    <source>
        <dbReference type="ARBA" id="ARBA00022840"/>
    </source>
</evidence>
<evidence type="ECO:0000256" key="16">
    <source>
        <dbReference type="ARBA" id="ARBA00022860"/>
    </source>
</evidence>
<dbReference type="AlphaFoldDB" id="A0A0A0MRI8"/>
<dbReference type="EMBL" id="AL670729">
    <property type="status" value="NOT_ANNOTATED_CDS"/>
    <property type="molecule type" value="Genomic_DNA"/>
</dbReference>
<evidence type="ECO:0000256" key="21">
    <source>
        <dbReference type="ARBA" id="ARBA00048679"/>
    </source>
</evidence>
<feature type="domain" description="Ig-like" evidence="22">
    <location>
        <begin position="494"/>
        <end position="578"/>
    </location>
</feature>
<dbReference type="HGNC" id="HGNC:15719">
    <property type="gene designation" value="OBSCN"/>
</dbReference>
<dbReference type="InterPro" id="IPR052385">
    <property type="entry name" value="Obscurin/Obscurin-like_Reg"/>
</dbReference>
<dbReference type="SMART" id="SM00409">
    <property type="entry name" value="IG"/>
    <property type="match status" value="8"/>
</dbReference>
<evidence type="ECO:0000313" key="23">
    <source>
        <dbReference type="Ensembl" id="ENSP00000355667.2"/>
    </source>
</evidence>
<keyword evidence="7" id="KW-0723">Serine/threonine-protein kinase</keyword>
<organism evidence="23 24">
    <name type="scientific">Homo sapiens</name>
    <name type="common">Human</name>
    <dbReference type="NCBI Taxonomy" id="9606"/>
    <lineage>
        <taxon>Eukaryota</taxon>
        <taxon>Metazoa</taxon>
        <taxon>Chordata</taxon>
        <taxon>Craniata</taxon>
        <taxon>Vertebrata</taxon>
        <taxon>Euteleostomi</taxon>
        <taxon>Mammalia</taxon>
        <taxon>Eutheria</taxon>
        <taxon>Euarchontoglires</taxon>
        <taxon>Primates</taxon>
        <taxon>Haplorrhini</taxon>
        <taxon>Catarrhini</taxon>
        <taxon>Hominidae</taxon>
        <taxon>Homo</taxon>
    </lineage>
</organism>
<keyword evidence="18" id="KW-0539">Nucleus</keyword>
<dbReference type="GO" id="GO:0046872">
    <property type="term" value="F:metal ion binding"/>
    <property type="evidence" value="ECO:0007669"/>
    <property type="project" value="UniProtKB-KW"/>
</dbReference>
<protein>
    <recommendedName>
        <fullName evidence="5">non-specific serine/threonine protein kinase</fullName>
        <ecNumber evidence="5">2.7.11.1</ecNumber>
    </recommendedName>
</protein>
<evidence type="ECO:0000256" key="15">
    <source>
        <dbReference type="ARBA" id="ARBA00022842"/>
    </source>
</evidence>
<dbReference type="UCSC" id="uc057qef.1">
    <property type="organism name" value="human"/>
</dbReference>
<dbReference type="SUPFAM" id="SSF48726">
    <property type="entry name" value="Immunoglobulin"/>
    <property type="match status" value="9"/>
</dbReference>
<reference evidence="23 24" key="2">
    <citation type="journal article" date="2004" name="Nature">
        <title>Finishing the euchromatic sequence of the human genome.</title>
        <authorList>
            <consortium name="International Human Genome Sequencing Consortium"/>
        </authorList>
    </citation>
    <scope>NUCLEOTIDE SEQUENCE [LARGE SCALE GENOMIC DNA]</scope>
</reference>
<keyword evidence="15" id="KW-0460">Magnesium</keyword>
<reference evidence="23" key="5">
    <citation type="submission" date="2025-09" db="UniProtKB">
        <authorList>
            <consortium name="Ensembl"/>
        </authorList>
    </citation>
    <scope>IDENTIFICATION</scope>
</reference>
<feature type="non-terminal residue" evidence="23">
    <location>
        <position position="1"/>
    </location>
</feature>
<dbReference type="InterPro" id="IPR003006">
    <property type="entry name" value="Ig/MHC_CS"/>
</dbReference>
<feature type="domain" description="Ig-like" evidence="22">
    <location>
        <begin position="316"/>
        <end position="407"/>
    </location>
</feature>
<keyword evidence="6" id="KW-0963">Cytoplasm</keyword>
<dbReference type="InterPro" id="IPR007110">
    <property type="entry name" value="Ig-like_dom"/>
</dbReference>
<dbReference type="VEuPathDB" id="HostDB:ENSG00000154358"/>
<dbReference type="Proteomes" id="UP000005640">
    <property type="component" value="Chromosome 1"/>
</dbReference>
<dbReference type="OpenTargets" id="ENSG00000154358"/>
<dbReference type="PROSITE" id="PS50835">
    <property type="entry name" value="IG_LIKE"/>
    <property type="match status" value="5"/>
</dbReference>
<dbReference type="EMBL" id="AL359510">
    <property type="status" value="NOT_ANNOTATED_CDS"/>
    <property type="molecule type" value="Genomic_DNA"/>
</dbReference>
<dbReference type="Ensembl" id="ENST00000366706.7">
    <property type="protein sequence ID" value="ENSP00000355667.2"/>
    <property type="gene ID" value="ENSG00000154358.23"/>
</dbReference>
<comment type="catalytic activity">
    <reaction evidence="20">
        <text>L-threonyl-[protein] + ATP = O-phospho-L-threonyl-[protein] + ADP + H(+)</text>
        <dbReference type="Rhea" id="RHEA:46608"/>
        <dbReference type="Rhea" id="RHEA-COMP:11060"/>
        <dbReference type="Rhea" id="RHEA-COMP:11605"/>
        <dbReference type="ChEBI" id="CHEBI:15378"/>
        <dbReference type="ChEBI" id="CHEBI:30013"/>
        <dbReference type="ChEBI" id="CHEBI:30616"/>
        <dbReference type="ChEBI" id="CHEBI:61977"/>
        <dbReference type="ChEBI" id="CHEBI:456216"/>
        <dbReference type="EC" id="2.7.11.1"/>
    </reaction>
</comment>
<evidence type="ECO:0000256" key="9">
    <source>
        <dbReference type="ARBA" id="ARBA00022679"/>
    </source>
</evidence>
<keyword evidence="17" id="KW-1015">Disulfide bond</keyword>
<evidence type="ECO:0000256" key="20">
    <source>
        <dbReference type="ARBA" id="ARBA00047899"/>
    </source>
</evidence>
<evidence type="ECO:0000256" key="18">
    <source>
        <dbReference type="ARBA" id="ARBA00023242"/>
    </source>
</evidence>
<keyword evidence="10" id="KW-0479">Metal-binding</keyword>
<feature type="domain" description="Ig-like" evidence="22">
    <location>
        <begin position="674"/>
        <end position="756"/>
    </location>
</feature>
<dbReference type="GO" id="GO:0005634">
    <property type="term" value="C:nucleus"/>
    <property type="evidence" value="ECO:0007669"/>
    <property type="project" value="UniProtKB-SubCell"/>
</dbReference>
<dbReference type="InterPro" id="IPR013783">
    <property type="entry name" value="Ig-like_fold"/>
</dbReference>